<dbReference type="SUPFAM" id="SSF53335">
    <property type="entry name" value="S-adenosyl-L-methionine-dependent methyltransferases"/>
    <property type="match status" value="1"/>
</dbReference>
<protein>
    <recommendedName>
        <fullName evidence="1">site-specific DNA-methyltransferase (adenine-specific)</fullName>
        <ecNumber evidence="1">2.1.1.72</ecNumber>
    </recommendedName>
</protein>
<proteinExistence type="predicted"/>
<comment type="catalytic activity">
    <reaction evidence="4">
        <text>a 2'-deoxyadenosine in DNA + S-adenosyl-L-methionine = an N(6)-methyl-2'-deoxyadenosine in DNA + S-adenosyl-L-homocysteine + H(+)</text>
        <dbReference type="Rhea" id="RHEA:15197"/>
        <dbReference type="Rhea" id="RHEA-COMP:12418"/>
        <dbReference type="Rhea" id="RHEA-COMP:12419"/>
        <dbReference type="ChEBI" id="CHEBI:15378"/>
        <dbReference type="ChEBI" id="CHEBI:57856"/>
        <dbReference type="ChEBI" id="CHEBI:59789"/>
        <dbReference type="ChEBI" id="CHEBI:90615"/>
        <dbReference type="ChEBI" id="CHEBI:90616"/>
        <dbReference type="EC" id="2.1.1.72"/>
    </reaction>
</comment>
<evidence type="ECO:0000256" key="3">
    <source>
        <dbReference type="ARBA" id="ARBA00022679"/>
    </source>
</evidence>
<evidence type="ECO:0000256" key="2">
    <source>
        <dbReference type="ARBA" id="ARBA00022603"/>
    </source>
</evidence>
<evidence type="ECO:0000313" key="6">
    <source>
        <dbReference type="EMBL" id="GAF98770.1"/>
    </source>
</evidence>
<dbReference type="Gene3D" id="3.40.50.150">
    <property type="entry name" value="Vaccinia Virus protein VP39"/>
    <property type="match status" value="1"/>
</dbReference>
<keyword evidence="2" id="KW-0489">Methyltransferase</keyword>
<feature type="compositionally biased region" description="Basic and acidic residues" evidence="5">
    <location>
        <begin position="11"/>
        <end position="21"/>
    </location>
</feature>
<dbReference type="GO" id="GO:0032259">
    <property type="term" value="P:methylation"/>
    <property type="evidence" value="ECO:0007669"/>
    <property type="project" value="UniProtKB-KW"/>
</dbReference>
<gene>
    <name evidence="6" type="ORF">S01H1_23604</name>
</gene>
<name>X0VDX7_9ZZZZ</name>
<dbReference type="EC" id="2.1.1.72" evidence="1"/>
<feature type="non-terminal residue" evidence="6">
    <location>
        <position position="130"/>
    </location>
</feature>
<dbReference type="PANTHER" id="PTHR33841:SF1">
    <property type="entry name" value="DNA METHYLTRANSFERASE A"/>
    <property type="match status" value="1"/>
</dbReference>
<comment type="caution">
    <text evidence="6">The sequence shown here is derived from an EMBL/GenBank/DDBJ whole genome shotgun (WGS) entry which is preliminary data.</text>
</comment>
<dbReference type="PANTHER" id="PTHR33841">
    <property type="entry name" value="DNA METHYLTRANSFERASE YEEA-RELATED"/>
    <property type="match status" value="1"/>
</dbReference>
<dbReference type="InterPro" id="IPR050953">
    <property type="entry name" value="N4_N6_ade-DNA_methylase"/>
</dbReference>
<accession>X0VDX7</accession>
<reference evidence="6" key="1">
    <citation type="journal article" date="2014" name="Front. Microbiol.">
        <title>High frequency of phylogenetically diverse reductive dehalogenase-homologous genes in deep subseafloor sedimentary metagenomes.</title>
        <authorList>
            <person name="Kawai M."/>
            <person name="Futagami T."/>
            <person name="Toyoda A."/>
            <person name="Takaki Y."/>
            <person name="Nishi S."/>
            <person name="Hori S."/>
            <person name="Arai W."/>
            <person name="Tsubouchi T."/>
            <person name="Morono Y."/>
            <person name="Uchiyama I."/>
            <person name="Ito T."/>
            <person name="Fujiyama A."/>
            <person name="Inagaki F."/>
            <person name="Takami H."/>
        </authorList>
    </citation>
    <scope>NUCLEOTIDE SEQUENCE</scope>
    <source>
        <strain evidence="6">Expedition CK06-06</strain>
    </source>
</reference>
<feature type="region of interest" description="Disordered" evidence="5">
    <location>
        <begin position="1"/>
        <end position="21"/>
    </location>
</feature>
<organism evidence="6">
    <name type="scientific">marine sediment metagenome</name>
    <dbReference type="NCBI Taxonomy" id="412755"/>
    <lineage>
        <taxon>unclassified sequences</taxon>
        <taxon>metagenomes</taxon>
        <taxon>ecological metagenomes</taxon>
    </lineage>
</organism>
<evidence type="ECO:0000256" key="4">
    <source>
        <dbReference type="ARBA" id="ARBA00047942"/>
    </source>
</evidence>
<dbReference type="AlphaFoldDB" id="X0VDX7"/>
<evidence type="ECO:0000256" key="5">
    <source>
        <dbReference type="SAM" id="MobiDB-lite"/>
    </source>
</evidence>
<evidence type="ECO:0000256" key="1">
    <source>
        <dbReference type="ARBA" id="ARBA00011900"/>
    </source>
</evidence>
<sequence length="130" mass="14879">MVLSDDLFDPAMDRPESVGRKGEAERTVLGLLRGYRFTTQESTPDDQSVDPDPELLGKVFENLYQADERHQTGAYYTPREIVHYMCRQTVDAYLREQAGIPQKDIDWIRQEAIDWTVSDLKLDGGLADKV</sequence>
<dbReference type="EMBL" id="BARS01013689">
    <property type="protein sequence ID" value="GAF98770.1"/>
    <property type="molecule type" value="Genomic_DNA"/>
</dbReference>
<dbReference type="InterPro" id="IPR029063">
    <property type="entry name" value="SAM-dependent_MTases_sf"/>
</dbReference>
<dbReference type="GO" id="GO:0009007">
    <property type="term" value="F:site-specific DNA-methyltransferase (adenine-specific) activity"/>
    <property type="evidence" value="ECO:0007669"/>
    <property type="project" value="UniProtKB-EC"/>
</dbReference>
<keyword evidence="3" id="KW-0808">Transferase</keyword>